<feature type="transmembrane region" description="Helical" evidence="7">
    <location>
        <begin position="55"/>
        <end position="74"/>
    </location>
</feature>
<evidence type="ECO:0000313" key="9">
    <source>
        <dbReference type="Proteomes" id="UP000004703"/>
    </source>
</evidence>
<dbReference type="GO" id="GO:0030255">
    <property type="term" value="P:protein secretion by the type IV secretion system"/>
    <property type="evidence" value="ECO:0007669"/>
    <property type="project" value="InterPro"/>
</dbReference>
<name>A0A5E8H6M5_ROSAD</name>
<keyword evidence="3 7" id="KW-0812">Transmembrane</keyword>
<organism evidence="8 9">
    <name type="scientific">Roseibium alexandrii (strain DSM 17067 / NCIMB 14079 / DFL-11)</name>
    <name type="common">Labrenzia alexandrii</name>
    <dbReference type="NCBI Taxonomy" id="244592"/>
    <lineage>
        <taxon>Bacteria</taxon>
        <taxon>Pseudomonadati</taxon>
        <taxon>Pseudomonadota</taxon>
        <taxon>Alphaproteobacteria</taxon>
        <taxon>Hyphomicrobiales</taxon>
        <taxon>Stappiaceae</taxon>
        <taxon>Roseibium</taxon>
    </lineage>
</organism>
<dbReference type="NCBIfam" id="TIGR02783">
    <property type="entry name" value="TrbL_P"/>
    <property type="match status" value="1"/>
</dbReference>
<evidence type="ECO:0000256" key="2">
    <source>
        <dbReference type="ARBA" id="ARBA00007802"/>
    </source>
</evidence>
<evidence type="ECO:0000256" key="6">
    <source>
        <dbReference type="SAM" id="MobiDB-lite"/>
    </source>
</evidence>
<feature type="transmembrane region" description="Helical" evidence="7">
    <location>
        <begin position="206"/>
        <end position="226"/>
    </location>
</feature>
<evidence type="ECO:0000256" key="3">
    <source>
        <dbReference type="ARBA" id="ARBA00022692"/>
    </source>
</evidence>
<evidence type="ECO:0000313" key="8">
    <source>
        <dbReference type="EMBL" id="EEE48168.1"/>
    </source>
</evidence>
<comment type="similarity">
    <text evidence="2">Belongs to the TrbL/VirB6 family.</text>
</comment>
<evidence type="ECO:0000256" key="4">
    <source>
        <dbReference type="ARBA" id="ARBA00022989"/>
    </source>
</evidence>
<feature type="transmembrane region" description="Helical" evidence="7">
    <location>
        <begin position="86"/>
        <end position="107"/>
    </location>
</feature>
<reference evidence="8 9" key="1">
    <citation type="submission" date="2008-01" db="EMBL/GenBank/DDBJ databases">
        <authorList>
            <person name="Wagner-Dobler I."/>
            <person name="Ferriera S."/>
            <person name="Johnson J."/>
            <person name="Kravitz S."/>
            <person name="Beeson K."/>
            <person name="Sutton G."/>
            <person name="Rogers Y.-H."/>
            <person name="Friedman R."/>
            <person name="Frazier M."/>
            <person name="Venter J.C."/>
        </authorList>
    </citation>
    <scope>NUCLEOTIDE SEQUENCE [LARGE SCALE GENOMIC DNA]</scope>
    <source>
        <strain evidence="9">DSM 17067 / NCIMB 14079 / DFL-11</strain>
        <plasmid evidence="9">pladfl_1</plasmid>
    </source>
</reference>
<keyword evidence="8" id="KW-0614">Plasmid</keyword>
<comment type="caution">
    <text evidence="8">The sequence shown here is derived from an EMBL/GenBank/DDBJ whole genome shotgun (WGS) entry which is preliminary data.</text>
</comment>
<protein>
    <submittedName>
        <fullName evidence="8">P-type conjugative transfer protein TrbL</fullName>
    </submittedName>
</protein>
<geneLocation type="plasmid" evidence="9">
    <name>pladfl_1</name>
</geneLocation>
<gene>
    <name evidence="8" type="ORF">SADFL11_62</name>
</gene>
<accession>A0A5E8H6M5</accession>
<dbReference type="InterPro" id="IPR007688">
    <property type="entry name" value="Conjugal_tfr_TrbL/VirB6"/>
</dbReference>
<dbReference type="NCBIfam" id="NF010415">
    <property type="entry name" value="PRK13841.1"/>
    <property type="match status" value="1"/>
</dbReference>
<dbReference type="InterPro" id="IPR014150">
    <property type="entry name" value="Conjugal_tfr_TrbL"/>
</dbReference>
<dbReference type="RefSeq" id="WP_008188309.1">
    <property type="nucleotide sequence ID" value="NZ_CM011003.1"/>
</dbReference>
<dbReference type="AlphaFoldDB" id="A0A5E8H6M5"/>
<dbReference type="Pfam" id="PF04610">
    <property type="entry name" value="TrbL"/>
    <property type="match status" value="1"/>
</dbReference>
<sequence length="384" mass="39371">MAKQSAFILTTAIFLLVIVPGVSLAQDGTILTSLEDQIKSAAKSWETTISNAAQSLFWILAGIEFGIAAVWLAVQAAALEAWVSELVRRIMFVGLFAFILTNGPQFAQAVVDSLFQIGAGGGSASPANVFNSGINVASIMSKNVQFGLLADNGLAIASVIAMVVVVICFSLVAAIFVAVMVEMYVGLLAGIIMLGLGGLSHTKDFAIRYLVYAFSVGMKLLGLVMIARIGSQILIGLANSAKPDDEFIATLTIAGISVVIFMVAMYVPQILQGVVQGASVSNGMEVIRHGTQTSTFAAGTAIGSAQMAAGAKVAYETARNDGSSRGQAAAQAAMAPFAALSSAAADKLSGAPHAGNASALGLANHKLRQSLPNKPTGGSSPKSS</sequence>
<feature type="transmembrane region" description="Helical" evidence="7">
    <location>
        <begin position="154"/>
        <end position="176"/>
    </location>
</feature>
<dbReference type="EMBL" id="ACCU02000005">
    <property type="protein sequence ID" value="EEE48168.1"/>
    <property type="molecule type" value="Genomic_DNA"/>
</dbReference>
<feature type="region of interest" description="Disordered" evidence="6">
    <location>
        <begin position="359"/>
        <end position="384"/>
    </location>
</feature>
<evidence type="ECO:0000256" key="7">
    <source>
        <dbReference type="SAM" id="Phobius"/>
    </source>
</evidence>
<proteinExistence type="inferred from homology"/>
<dbReference type="Proteomes" id="UP000004703">
    <property type="component" value="Plasmid pLADFL_1"/>
</dbReference>
<dbReference type="GO" id="GO:0016020">
    <property type="term" value="C:membrane"/>
    <property type="evidence" value="ECO:0007669"/>
    <property type="project" value="UniProtKB-SubCell"/>
</dbReference>
<comment type="subcellular location">
    <subcellularLocation>
        <location evidence="1">Membrane</location>
        <topology evidence="1">Multi-pass membrane protein</topology>
    </subcellularLocation>
</comment>
<feature type="transmembrane region" description="Helical" evidence="7">
    <location>
        <begin position="247"/>
        <end position="267"/>
    </location>
</feature>
<evidence type="ECO:0000256" key="1">
    <source>
        <dbReference type="ARBA" id="ARBA00004141"/>
    </source>
</evidence>
<keyword evidence="5 7" id="KW-0472">Membrane</keyword>
<keyword evidence="4 7" id="KW-1133">Transmembrane helix</keyword>
<evidence type="ECO:0000256" key="5">
    <source>
        <dbReference type="ARBA" id="ARBA00023136"/>
    </source>
</evidence>
<feature type="compositionally biased region" description="Polar residues" evidence="6">
    <location>
        <begin position="370"/>
        <end position="384"/>
    </location>
</feature>
<reference evidence="8 9" key="2">
    <citation type="submission" date="2013-04" db="EMBL/GenBank/DDBJ databases">
        <authorList>
            <person name="Fiebig A."/>
            <person name="Pradella S."/>
            <person name="Wagner-Doebler I."/>
        </authorList>
    </citation>
    <scope>NUCLEOTIDE SEQUENCE [LARGE SCALE GENOMIC DNA]</scope>
    <source>
        <strain evidence="9">DSM 17067 / NCIMB 14079 / DFL-11</strain>
        <plasmid evidence="9">pladfl_1</plasmid>
    </source>
</reference>
<feature type="transmembrane region" description="Helical" evidence="7">
    <location>
        <begin position="183"/>
        <end position="200"/>
    </location>
</feature>